<evidence type="ECO:0000313" key="7">
    <source>
        <dbReference type="EMBL" id="ETX14760.1"/>
    </source>
</evidence>
<comment type="similarity">
    <text evidence="2">Belongs to the autoinducer-2 exporter (AI-2E) (TC 2.A.86) family.</text>
</comment>
<dbReference type="PANTHER" id="PTHR21716">
    <property type="entry name" value="TRANSMEMBRANE PROTEIN"/>
    <property type="match status" value="1"/>
</dbReference>
<organism evidence="7 8">
    <name type="scientific">Roseivivax halodurans JCM 10272</name>
    <dbReference type="NCBI Taxonomy" id="1449350"/>
    <lineage>
        <taxon>Bacteria</taxon>
        <taxon>Pseudomonadati</taxon>
        <taxon>Pseudomonadota</taxon>
        <taxon>Alphaproteobacteria</taxon>
        <taxon>Rhodobacterales</taxon>
        <taxon>Roseobacteraceae</taxon>
        <taxon>Roseivivax</taxon>
    </lineage>
</organism>
<gene>
    <name evidence="7" type="ORF">OCH239_20590</name>
</gene>
<dbReference type="Pfam" id="PF01594">
    <property type="entry name" value="AI-2E_transport"/>
    <property type="match status" value="1"/>
</dbReference>
<keyword evidence="5 6" id="KW-0472">Membrane</keyword>
<name>X7EFU9_9RHOB</name>
<evidence type="ECO:0000256" key="3">
    <source>
        <dbReference type="ARBA" id="ARBA00022692"/>
    </source>
</evidence>
<comment type="caution">
    <text evidence="7">The sequence shown here is derived from an EMBL/GenBank/DDBJ whole genome shotgun (WGS) entry which is preliminary data.</text>
</comment>
<dbReference type="AlphaFoldDB" id="X7EFU9"/>
<feature type="transmembrane region" description="Helical" evidence="6">
    <location>
        <begin position="223"/>
        <end position="245"/>
    </location>
</feature>
<dbReference type="STRING" id="1449350.OCH239_20590"/>
<dbReference type="eggNOG" id="COG0628">
    <property type="taxonomic scope" value="Bacteria"/>
</dbReference>
<feature type="transmembrane region" description="Helical" evidence="6">
    <location>
        <begin position="43"/>
        <end position="60"/>
    </location>
</feature>
<feature type="transmembrane region" description="Helical" evidence="6">
    <location>
        <begin position="319"/>
        <end position="352"/>
    </location>
</feature>
<evidence type="ECO:0000256" key="5">
    <source>
        <dbReference type="ARBA" id="ARBA00023136"/>
    </source>
</evidence>
<dbReference type="GO" id="GO:0016020">
    <property type="term" value="C:membrane"/>
    <property type="evidence" value="ECO:0007669"/>
    <property type="project" value="UniProtKB-SubCell"/>
</dbReference>
<keyword evidence="3 6" id="KW-0812">Transmembrane</keyword>
<dbReference type="GO" id="GO:0055085">
    <property type="term" value="P:transmembrane transport"/>
    <property type="evidence" value="ECO:0007669"/>
    <property type="project" value="TreeGrafter"/>
</dbReference>
<feature type="transmembrane region" description="Helical" evidence="6">
    <location>
        <begin position="164"/>
        <end position="186"/>
    </location>
</feature>
<dbReference type="EMBL" id="JALZ01000008">
    <property type="protein sequence ID" value="ETX14760.1"/>
    <property type="molecule type" value="Genomic_DNA"/>
</dbReference>
<keyword evidence="8" id="KW-1185">Reference proteome</keyword>
<proteinExistence type="inferred from homology"/>
<feature type="transmembrane region" description="Helical" evidence="6">
    <location>
        <begin position="289"/>
        <end position="307"/>
    </location>
</feature>
<accession>X7EFU9</accession>
<dbReference type="Proteomes" id="UP000022447">
    <property type="component" value="Unassembled WGS sequence"/>
</dbReference>
<keyword evidence="4 6" id="KW-1133">Transmembrane helix</keyword>
<evidence type="ECO:0008006" key="9">
    <source>
        <dbReference type="Google" id="ProtNLM"/>
    </source>
</evidence>
<evidence type="ECO:0000256" key="2">
    <source>
        <dbReference type="ARBA" id="ARBA00009773"/>
    </source>
</evidence>
<dbReference type="PATRIC" id="fig|1449350.3.peg.1951"/>
<evidence type="ECO:0000313" key="8">
    <source>
        <dbReference type="Proteomes" id="UP000022447"/>
    </source>
</evidence>
<evidence type="ECO:0000256" key="6">
    <source>
        <dbReference type="SAM" id="Phobius"/>
    </source>
</evidence>
<evidence type="ECO:0000256" key="4">
    <source>
        <dbReference type="ARBA" id="ARBA00022989"/>
    </source>
</evidence>
<comment type="subcellular location">
    <subcellularLocation>
        <location evidence="1">Membrane</location>
        <topology evidence="1">Multi-pass membrane protein</topology>
    </subcellularLocation>
</comment>
<feature type="transmembrane region" description="Helical" evidence="6">
    <location>
        <begin position="251"/>
        <end position="277"/>
    </location>
</feature>
<protein>
    <recommendedName>
        <fullName evidence="9">Permease</fullName>
    </recommendedName>
</protein>
<reference evidence="7 8" key="1">
    <citation type="submission" date="2014-01" db="EMBL/GenBank/DDBJ databases">
        <title>Roseivivax halodurans JCM 10272 Genome Sequencing.</title>
        <authorList>
            <person name="Lai Q."/>
            <person name="Li G."/>
            <person name="Shao Z."/>
        </authorList>
    </citation>
    <scope>NUCLEOTIDE SEQUENCE [LARGE SCALE GENOMIC DNA]</scope>
    <source>
        <strain evidence="7 8">JCM 10272</strain>
    </source>
</reference>
<dbReference type="PANTHER" id="PTHR21716:SF16">
    <property type="entry name" value="BLL1467 PROTEIN"/>
    <property type="match status" value="1"/>
</dbReference>
<dbReference type="OrthoDB" id="9799225at2"/>
<feature type="transmembrane region" description="Helical" evidence="6">
    <location>
        <begin position="21"/>
        <end position="37"/>
    </location>
</feature>
<sequence>MALRGRGPDSQAAPDSLRVPLIILATIASGFVLYLAHDLVAPMTLAIVIGIIVAPLMDALERVGVPGGFAATLILIATVGGLAALGFALEPLLWRIVDELPSIRLELRSLVYQFQGVFQGIDNAQEEMKEALGAAQEAAAGGGGGGGSEEGGDGVAQIPTLSDALFLAPIILGQFLIFAGTLYFFLVTRIRVYAALARRLSAVGESGVLKARFHRAEYLVSRYFVTISIINVTLGAALAAYLVAIGLPLPIVWGAGAAILNFVLYVGPTAVICGLLLSGLINFDGVMSFAPALGFICLNMIEAQFVTPTLVGKHVSLNPLLVFTVLCFGIWFWGPIGGIVAIPVIVVVMTLVDDPASRSHGVQDRKLSTPE</sequence>
<feature type="transmembrane region" description="Helical" evidence="6">
    <location>
        <begin position="67"/>
        <end position="89"/>
    </location>
</feature>
<evidence type="ECO:0000256" key="1">
    <source>
        <dbReference type="ARBA" id="ARBA00004141"/>
    </source>
</evidence>
<dbReference type="InterPro" id="IPR002549">
    <property type="entry name" value="AI-2E-like"/>
</dbReference>